<evidence type="ECO:0000256" key="4">
    <source>
        <dbReference type="ARBA" id="ARBA00022801"/>
    </source>
</evidence>
<dbReference type="RefSeq" id="WP_262910544.1">
    <property type="nucleotide sequence ID" value="NZ_JAJJWI010000040.1"/>
</dbReference>
<dbReference type="InterPro" id="IPR003593">
    <property type="entry name" value="AAA+_ATPase"/>
</dbReference>
<dbReference type="PANTHER" id="PTHR43394">
    <property type="entry name" value="ATP-DEPENDENT PERMEASE MDL1, MITOCHONDRIAL"/>
    <property type="match status" value="1"/>
</dbReference>
<evidence type="ECO:0000256" key="3">
    <source>
        <dbReference type="ARBA" id="ARBA00022741"/>
    </source>
</evidence>
<dbReference type="Gene3D" id="1.20.1560.10">
    <property type="entry name" value="ABC transporter type 1, transmembrane domain"/>
    <property type="match status" value="1"/>
</dbReference>
<dbReference type="SUPFAM" id="SSF52540">
    <property type="entry name" value="P-loop containing nucleoside triphosphate hydrolases"/>
    <property type="match status" value="1"/>
</dbReference>
<organism evidence="12 13">
    <name type="scientific">Pontibacter silvestris</name>
    <dbReference type="NCBI Taxonomy" id="2305183"/>
    <lineage>
        <taxon>Bacteria</taxon>
        <taxon>Pseudomonadati</taxon>
        <taxon>Bacteroidota</taxon>
        <taxon>Cytophagia</taxon>
        <taxon>Cytophagales</taxon>
        <taxon>Hymenobacteraceae</taxon>
        <taxon>Pontibacter</taxon>
    </lineage>
</organism>
<dbReference type="CDD" id="cd02418">
    <property type="entry name" value="Peptidase_C39B"/>
    <property type="match status" value="1"/>
</dbReference>
<keyword evidence="13" id="KW-1185">Reference proteome</keyword>
<evidence type="ECO:0000259" key="9">
    <source>
        <dbReference type="PROSITE" id="PS50893"/>
    </source>
</evidence>
<keyword evidence="5" id="KW-0067">ATP-binding</keyword>
<dbReference type="SUPFAM" id="SSF90123">
    <property type="entry name" value="ABC transporter transmembrane region"/>
    <property type="match status" value="1"/>
</dbReference>
<dbReference type="PROSITE" id="PS50893">
    <property type="entry name" value="ABC_TRANSPORTER_2"/>
    <property type="match status" value="1"/>
</dbReference>
<feature type="domain" description="ABC transporter" evidence="9">
    <location>
        <begin position="491"/>
        <end position="727"/>
    </location>
</feature>
<dbReference type="CDD" id="cd18571">
    <property type="entry name" value="ABC_6TM_peptidase_like"/>
    <property type="match status" value="1"/>
</dbReference>
<dbReference type="PROSITE" id="PS00211">
    <property type="entry name" value="ABC_TRANSPORTER_1"/>
    <property type="match status" value="1"/>
</dbReference>
<feature type="transmembrane region" description="Helical" evidence="8">
    <location>
        <begin position="202"/>
        <end position="223"/>
    </location>
</feature>
<evidence type="ECO:0000256" key="5">
    <source>
        <dbReference type="ARBA" id="ARBA00022840"/>
    </source>
</evidence>
<dbReference type="Gene3D" id="3.40.50.300">
    <property type="entry name" value="P-loop containing nucleotide triphosphate hydrolases"/>
    <property type="match status" value="1"/>
</dbReference>
<evidence type="ECO:0000256" key="8">
    <source>
        <dbReference type="SAM" id="Phobius"/>
    </source>
</evidence>
<dbReference type="InterPro" id="IPR039421">
    <property type="entry name" value="Type_1_exporter"/>
</dbReference>
<dbReference type="Gene3D" id="3.90.70.10">
    <property type="entry name" value="Cysteine proteinases"/>
    <property type="match status" value="1"/>
</dbReference>
<dbReference type="PROSITE" id="PS50929">
    <property type="entry name" value="ABC_TM1F"/>
    <property type="match status" value="1"/>
</dbReference>
<dbReference type="InterPro" id="IPR011527">
    <property type="entry name" value="ABC1_TM_dom"/>
</dbReference>
<dbReference type="Pfam" id="PF03412">
    <property type="entry name" value="Peptidase_C39"/>
    <property type="match status" value="1"/>
</dbReference>
<dbReference type="SMART" id="SM00382">
    <property type="entry name" value="AAA"/>
    <property type="match status" value="1"/>
</dbReference>
<dbReference type="PROSITE" id="PS50990">
    <property type="entry name" value="PEPTIDASE_C39"/>
    <property type="match status" value="1"/>
</dbReference>
<accession>A0ABW4WZI9</accession>
<evidence type="ECO:0000256" key="2">
    <source>
        <dbReference type="ARBA" id="ARBA00022692"/>
    </source>
</evidence>
<feature type="transmembrane region" description="Helical" evidence="8">
    <location>
        <begin position="278"/>
        <end position="300"/>
    </location>
</feature>
<proteinExistence type="predicted"/>
<evidence type="ECO:0000256" key="6">
    <source>
        <dbReference type="ARBA" id="ARBA00022989"/>
    </source>
</evidence>
<feature type="domain" description="Peptidase C39" evidence="11">
    <location>
        <begin position="6"/>
        <end position="131"/>
    </location>
</feature>
<evidence type="ECO:0000256" key="1">
    <source>
        <dbReference type="ARBA" id="ARBA00004651"/>
    </source>
</evidence>
<evidence type="ECO:0000313" key="13">
    <source>
        <dbReference type="Proteomes" id="UP001597369"/>
    </source>
</evidence>
<keyword evidence="7 8" id="KW-0472">Membrane</keyword>
<evidence type="ECO:0000259" key="11">
    <source>
        <dbReference type="PROSITE" id="PS50990"/>
    </source>
</evidence>
<sequence>MVFTPQHDQMDCGPACLSMVASLHGKKYSLQYLREKCFLTKDGVSLLGISEAAKKIGFNPIATRLTLEELVSLAEPCILHWNQNHFVVLQKVKNQHVTNQRTFRIADPGFGYITIDEGSFKKSWLSENTEGIALYLDPTEQFYKVEAIQSDGLSIKYFLDYLKPYKRQILQLLLLLLTGSGIALLLPVLMKNLIDLGVSPKNMGMVKLILMAQLALFVGSLTIEIFRNWIVLYVGARINISLVSDFMKKLLKLPMGFFETKMMGDFNQRIQDNERIEAFLTSQSLLTFFSVITLSAFLVILCYYDLTILLVYAVLTGISIIWFYYFLYKRSILDYLRFRQRSENQENIYEIFSGVTEMKLNQVEDMKRKGLKQNLLKLFEINLKILKLEQVQLSGFEFINQTKNIVVTFLAATYVINGNMSMGELLSVSFIIGQMNAPVSQLVTFFRSFQDAKLSLERLNEVQNHPEEEQVDQKPLGLTGKHLPIGEMPGVKLSDLFFQYGASSSPFVLKEINLLFPEGTTTAIVGASGSGKTTLMKLLLKFYEPTHGEVCFNNVNLTMVSASSLRRNCGVVMQDGFIFADTIERNIATSDELIDYTRLWNAIRIANLQEFIESLPLREKTKVGAVGNGISGGQKQRLLIARAVYKNPRYILLDEATSALDAANEKIIHQNLTEFFLGRTVIVIAHRLSTVKNADNIIVLKDGQVVEQGNHSTLVSKKAEYFSLIKNQLELGN</sequence>
<feature type="domain" description="ABC transmembrane type-1" evidence="10">
    <location>
        <begin position="172"/>
        <end position="451"/>
    </location>
</feature>
<dbReference type="InterPro" id="IPR017871">
    <property type="entry name" value="ABC_transporter-like_CS"/>
</dbReference>
<dbReference type="PANTHER" id="PTHR43394:SF1">
    <property type="entry name" value="ATP-BINDING CASSETTE SUB-FAMILY B MEMBER 10, MITOCHONDRIAL"/>
    <property type="match status" value="1"/>
</dbReference>
<dbReference type="InterPro" id="IPR027417">
    <property type="entry name" value="P-loop_NTPase"/>
</dbReference>
<dbReference type="InterPro" id="IPR005074">
    <property type="entry name" value="Peptidase_C39"/>
</dbReference>
<dbReference type="EMBL" id="JBHUHV010000048">
    <property type="protein sequence ID" value="MFD2068163.1"/>
    <property type="molecule type" value="Genomic_DNA"/>
</dbReference>
<name>A0ABW4WZI9_9BACT</name>
<gene>
    <name evidence="12" type="ORF">ACFSKU_14815</name>
</gene>
<protein>
    <submittedName>
        <fullName evidence="12">Peptidase domain-containing ABC transporter</fullName>
    </submittedName>
</protein>
<reference evidence="13" key="1">
    <citation type="journal article" date="2019" name="Int. J. Syst. Evol. Microbiol.">
        <title>The Global Catalogue of Microorganisms (GCM) 10K type strain sequencing project: providing services to taxonomists for standard genome sequencing and annotation.</title>
        <authorList>
            <consortium name="The Broad Institute Genomics Platform"/>
            <consortium name="The Broad Institute Genome Sequencing Center for Infectious Disease"/>
            <person name="Wu L."/>
            <person name="Ma J."/>
        </authorList>
    </citation>
    <scope>NUCLEOTIDE SEQUENCE [LARGE SCALE GENOMIC DNA]</scope>
    <source>
        <strain evidence="13">JCM 16545</strain>
    </source>
</reference>
<keyword evidence="2 8" id="KW-0812">Transmembrane</keyword>
<dbReference type="InterPro" id="IPR003439">
    <property type="entry name" value="ABC_transporter-like_ATP-bd"/>
</dbReference>
<keyword evidence="4" id="KW-0378">Hydrolase</keyword>
<dbReference type="Proteomes" id="UP001597369">
    <property type="component" value="Unassembled WGS sequence"/>
</dbReference>
<dbReference type="Pfam" id="PF00664">
    <property type="entry name" value="ABC_membrane"/>
    <property type="match status" value="1"/>
</dbReference>
<comment type="subcellular location">
    <subcellularLocation>
        <location evidence="1">Cell membrane</location>
        <topology evidence="1">Multi-pass membrane protein</topology>
    </subcellularLocation>
</comment>
<evidence type="ECO:0000259" key="10">
    <source>
        <dbReference type="PROSITE" id="PS50929"/>
    </source>
</evidence>
<feature type="transmembrane region" description="Helical" evidence="8">
    <location>
        <begin position="306"/>
        <end position="327"/>
    </location>
</feature>
<evidence type="ECO:0000313" key="12">
    <source>
        <dbReference type="EMBL" id="MFD2068163.1"/>
    </source>
</evidence>
<evidence type="ECO:0000256" key="7">
    <source>
        <dbReference type="ARBA" id="ARBA00023136"/>
    </source>
</evidence>
<keyword evidence="3" id="KW-0547">Nucleotide-binding</keyword>
<feature type="transmembrane region" description="Helical" evidence="8">
    <location>
        <begin position="169"/>
        <end position="190"/>
    </location>
</feature>
<keyword evidence="6 8" id="KW-1133">Transmembrane helix</keyword>
<dbReference type="InterPro" id="IPR036640">
    <property type="entry name" value="ABC1_TM_sf"/>
</dbReference>
<comment type="caution">
    <text evidence="12">The sequence shown here is derived from an EMBL/GenBank/DDBJ whole genome shotgun (WGS) entry which is preliminary data.</text>
</comment>
<dbReference type="Pfam" id="PF00005">
    <property type="entry name" value="ABC_tran"/>
    <property type="match status" value="1"/>
</dbReference>